<keyword evidence="2" id="KW-0090">Biological rhythms</keyword>
<comment type="similarity">
    <text evidence="3">Belongs to the TO family.</text>
</comment>
<reference evidence="4" key="1">
    <citation type="submission" date="2019-08" db="EMBL/GenBank/DDBJ databases">
        <title>The genome of the North American firefly Photinus pyralis.</title>
        <authorList>
            <consortium name="Photinus pyralis genome working group"/>
            <person name="Fallon T.R."/>
            <person name="Sander Lower S.E."/>
            <person name="Weng J.-K."/>
        </authorList>
    </citation>
    <scope>NUCLEOTIDE SEQUENCE</scope>
    <source>
        <strain evidence="4">TRF0915ILg1</strain>
        <tissue evidence="4">Whole body</tissue>
    </source>
</reference>
<dbReference type="PANTHER" id="PTHR11008:SF32">
    <property type="entry name" value="CIRCADIAN CLOCK-CONTROLLED PROTEIN DAYWAKE-RELATED"/>
    <property type="match status" value="1"/>
</dbReference>
<dbReference type="OrthoDB" id="8185598at2759"/>
<protein>
    <recommendedName>
        <fullName evidence="6">Protein takeout</fullName>
    </recommendedName>
</protein>
<dbReference type="PANTHER" id="PTHR11008">
    <property type="entry name" value="PROTEIN TAKEOUT-LIKE PROTEIN"/>
    <property type="match status" value="1"/>
</dbReference>
<dbReference type="Gene3D" id="3.15.10.30">
    <property type="entry name" value="Haemolymph juvenile hormone binding protein"/>
    <property type="match status" value="1"/>
</dbReference>
<organism evidence="4 5">
    <name type="scientific">Ignelater luminosus</name>
    <name type="common">Cucubano</name>
    <name type="synonym">Pyrophorus luminosus</name>
    <dbReference type="NCBI Taxonomy" id="2038154"/>
    <lineage>
        <taxon>Eukaryota</taxon>
        <taxon>Metazoa</taxon>
        <taxon>Ecdysozoa</taxon>
        <taxon>Arthropoda</taxon>
        <taxon>Hexapoda</taxon>
        <taxon>Insecta</taxon>
        <taxon>Pterygota</taxon>
        <taxon>Neoptera</taxon>
        <taxon>Endopterygota</taxon>
        <taxon>Coleoptera</taxon>
        <taxon>Polyphaga</taxon>
        <taxon>Elateriformia</taxon>
        <taxon>Elateroidea</taxon>
        <taxon>Elateridae</taxon>
        <taxon>Agrypninae</taxon>
        <taxon>Pyrophorini</taxon>
        <taxon>Ignelater</taxon>
    </lineage>
</organism>
<evidence type="ECO:0008006" key="6">
    <source>
        <dbReference type="Google" id="ProtNLM"/>
    </source>
</evidence>
<dbReference type="GO" id="GO:0005615">
    <property type="term" value="C:extracellular space"/>
    <property type="evidence" value="ECO:0007669"/>
    <property type="project" value="TreeGrafter"/>
</dbReference>
<gene>
    <name evidence="4" type="ORF">ILUMI_05753</name>
</gene>
<evidence type="ECO:0000313" key="5">
    <source>
        <dbReference type="Proteomes" id="UP000801492"/>
    </source>
</evidence>
<dbReference type="GO" id="GO:0007623">
    <property type="term" value="P:circadian rhythm"/>
    <property type="evidence" value="ECO:0007669"/>
    <property type="project" value="UniProtKB-ARBA"/>
</dbReference>
<proteinExistence type="inferred from homology"/>
<dbReference type="InterPro" id="IPR010562">
    <property type="entry name" value="Haemolymph_juvenile_hormone-bd"/>
</dbReference>
<dbReference type="EMBL" id="VTPC01002192">
    <property type="protein sequence ID" value="KAF2900436.1"/>
    <property type="molecule type" value="Genomic_DNA"/>
</dbReference>
<evidence type="ECO:0000256" key="2">
    <source>
        <dbReference type="ARBA" id="ARBA00023108"/>
    </source>
</evidence>
<keyword evidence="5" id="KW-1185">Reference proteome</keyword>
<dbReference type="SMART" id="SM00700">
    <property type="entry name" value="JHBP"/>
    <property type="match status" value="1"/>
</dbReference>
<dbReference type="FunFam" id="3.15.10.30:FF:000001">
    <property type="entry name" value="Takeout-like protein 1"/>
    <property type="match status" value="1"/>
</dbReference>
<comment type="caution">
    <text evidence="4">The sequence shown here is derived from an EMBL/GenBank/DDBJ whole genome shotgun (WGS) entry which is preliminary data.</text>
</comment>
<evidence type="ECO:0000256" key="3">
    <source>
        <dbReference type="ARBA" id="ARBA00060902"/>
    </source>
</evidence>
<name>A0A8K0GIE3_IGNLU</name>
<evidence type="ECO:0000256" key="1">
    <source>
        <dbReference type="ARBA" id="ARBA00022729"/>
    </source>
</evidence>
<keyword evidence="1" id="KW-0732">Signal</keyword>
<accession>A0A8K0GIE3</accession>
<evidence type="ECO:0000313" key="4">
    <source>
        <dbReference type="EMBL" id="KAF2900436.1"/>
    </source>
</evidence>
<dbReference type="InterPro" id="IPR038606">
    <property type="entry name" value="To_sf"/>
</dbReference>
<dbReference type="Pfam" id="PF06585">
    <property type="entry name" value="JHBP"/>
    <property type="match status" value="1"/>
</dbReference>
<dbReference type="Proteomes" id="UP000801492">
    <property type="component" value="Unassembled WGS sequence"/>
</dbReference>
<dbReference type="AlphaFoldDB" id="A0A8K0GIE3"/>
<sequence>MRYSIASLSLSFSENLPAYLPRCYLDDPKLNECVLKAFNEIRPHVSNGIAEIGLPPLNPFIISKLSVEQDTSLAKYTVTGVNYTTRGLDNYDIKEFQYDCRTMTFRFRIEFDSILMTSLYEVHGHLAHIPVEGKGLGSHAYSPVNAVFEINGGMRKLRGINYYDTKYVNVTLDMGEGSYHLDGLFDNKQLERMTNEMLNINSDMVVKALTPALEKIAKIAVMRFMKTLFKIPYHKLFPQSASS</sequence>